<evidence type="ECO:0000256" key="2">
    <source>
        <dbReference type="ARBA" id="ARBA00022692"/>
    </source>
</evidence>
<keyword evidence="3 5" id="KW-1133">Transmembrane helix</keyword>
<dbReference type="OrthoDB" id="434972at2759"/>
<dbReference type="Gene3D" id="1.10.357.140">
    <property type="entry name" value="UbiA prenyltransferase"/>
    <property type="match status" value="1"/>
</dbReference>
<keyword evidence="2 5" id="KW-0812">Transmembrane</keyword>
<organism evidence="6 7">
    <name type="scientific">Collybia nuda</name>
    <dbReference type="NCBI Taxonomy" id="64659"/>
    <lineage>
        <taxon>Eukaryota</taxon>
        <taxon>Fungi</taxon>
        <taxon>Dikarya</taxon>
        <taxon>Basidiomycota</taxon>
        <taxon>Agaricomycotina</taxon>
        <taxon>Agaricomycetes</taxon>
        <taxon>Agaricomycetidae</taxon>
        <taxon>Agaricales</taxon>
        <taxon>Tricholomatineae</taxon>
        <taxon>Clitocybaceae</taxon>
        <taxon>Collybia</taxon>
    </lineage>
</organism>
<feature type="transmembrane region" description="Helical" evidence="5">
    <location>
        <begin position="94"/>
        <end position="115"/>
    </location>
</feature>
<dbReference type="PANTHER" id="PTHR42723">
    <property type="entry name" value="CHLOROPHYLL SYNTHASE"/>
    <property type="match status" value="1"/>
</dbReference>
<feature type="transmembrane region" description="Helical" evidence="5">
    <location>
        <begin position="274"/>
        <end position="293"/>
    </location>
</feature>
<feature type="transmembrane region" description="Helical" evidence="5">
    <location>
        <begin position="34"/>
        <end position="51"/>
    </location>
</feature>
<dbReference type="InterPro" id="IPR000537">
    <property type="entry name" value="UbiA_prenyltransferase"/>
</dbReference>
<dbReference type="GO" id="GO:0016020">
    <property type="term" value="C:membrane"/>
    <property type="evidence" value="ECO:0007669"/>
    <property type="project" value="UniProtKB-SubCell"/>
</dbReference>
<evidence type="ECO:0000256" key="5">
    <source>
        <dbReference type="SAM" id="Phobius"/>
    </source>
</evidence>
<dbReference type="Pfam" id="PF01040">
    <property type="entry name" value="UbiA"/>
    <property type="match status" value="1"/>
</dbReference>
<comment type="subcellular location">
    <subcellularLocation>
        <location evidence="1">Membrane</location>
        <topology evidence="1">Multi-pass membrane protein</topology>
    </subcellularLocation>
</comment>
<keyword evidence="4 5" id="KW-0472">Membrane</keyword>
<dbReference type="EMBL" id="MU150233">
    <property type="protein sequence ID" value="KAF9468341.1"/>
    <property type="molecule type" value="Genomic_DNA"/>
</dbReference>
<feature type="transmembrane region" description="Helical" evidence="5">
    <location>
        <begin position="174"/>
        <end position="193"/>
    </location>
</feature>
<keyword evidence="7" id="KW-1185">Reference proteome</keyword>
<dbReference type="GO" id="GO:0016765">
    <property type="term" value="F:transferase activity, transferring alkyl or aryl (other than methyl) groups"/>
    <property type="evidence" value="ECO:0007669"/>
    <property type="project" value="InterPro"/>
</dbReference>
<sequence length="298" mass="33614">MHFSIVGLAKPAFQKVWYAIVTLFLFTKSDIKTVIIPVGIFAIASAPLYSLNKIPGMFFWIWLHLLQFDTSNQTMDIEEDRHNKPDRPIPSNRLTIKNAIILRWALILTCLLFSASYNNEVACASVVIAAFTVIYNELGGHASHWAMRNILNAIILASFEWGSTLLAGADSRQLTDTGILAVCISFGIFATTIQVQDFQDVQGDQKINRQTLPILFPAGSRYTPLVTILTWSVGLSFVWHLPTAVAAVFVALALFVGMRFLFRRTRYDDQISYYWYNVWVSAAHILPGIWLLANEEIH</sequence>
<accession>A0A9P5YGT6</accession>
<dbReference type="AlphaFoldDB" id="A0A9P5YGT6"/>
<name>A0A9P5YGT6_9AGAR</name>
<evidence type="ECO:0000313" key="6">
    <source>
        <dbReference type="EMBL" id="KAF9468341.1"/>
    </source>
</evidence>
<comment type="caution">
    <text evidence="6">The sequence shown here is derived from an EMBL/GenBank/DDBJ whole genome shotgun (WGS) entry which is preliminary data.</text>
</comment>
<dbReference type="Proteomes" id="UP000807353">
    <property type="component" value="Unassembled WGS sequence"/>
</dbReference>
<dbReference type="InterPro" id="IPR044878">
    <property type="entry name" value="UbiA_sf"/>
</dbReference>
<protein>
    <submittedName>
        <fullName evidence="6">UbiA prenyltransferase family</fullName>
    </submittedName>
</protein>
<evidence type="ECO:0000313" key="7">
    <source>
        <dbReference type="Proteomes" id="UP000807353"/>
    </source>
</evidence>
<dbReference type="CDD" id="cd13965">
    <property type="entry name" value="PT_UbiA_3"/>
    <property type="match status" value="1"/>
</dbReference>
<proteinExistence type="predicted"/>
<dbReference type="PANTHER" id="PTHR42723:SF1">
    <property type="entry name" value="CHLOROPHYLL SYNTHASE, CHLOROPLASTIC"/>
    <property type="match status" value="1"/>
</dbReference>
<evidence type="ECO:0000256" key="4">
    <source>
        <dbReference type="ARBA" id="ARBA00023136"/>
    </source>
</evidence>
<gene>
    <name evidence="6" type="ORF">BDZ94DRAFT_1304619</name>
</gene>
<evidence type="ECO:0000256" key="1">
    <source>
        <dbReference type="ARBA" id="ARBA00004141"/>
    </source>
</evidence>
<evidence type="ECO:0000256" key="3">
    <source>
        <dbReference type="ARBA" id="ARBA00022989"/>
    </source>
</evidence>
<dbReference type="InterPro" id="IPR050475">
    <property type="entry name" value="Prenyltransferase_related"/>
</dbReference>
<reference evidence="6" key="1">
    <citation type="submission" date="2020-11" db="EMBL/GenBank/DDBJ databases">
        <authorList>
            <consortium name="DOE Joint Genome Institute"/>
            <person name="Ahrendt S."/>
            <person name="Riley R."/>
            <person name="Andreopoulos W."/>
            <person name="Labutti K."/>
            <person name="Pangilinan J."/>
            <person name="Ruiz-Duenas F.J."/>
            <person name="Barrasa J.M."/>
            <person name="Sanchez-Garcia M."/>
            <person name="Camarero S."/>
            <person name="Miyauchi S."/>
            <person name="Serrano A."/>
            <person name="Linde D."/>
            <person name="Babiker R."/>
            <person name="Drula E."/>
            <person name="Ayuso-Fernandez I."/>
            <person name="Pacheco R."/>
            <person name="Padilla G."/>
            <person name="Ferreira P."/>
            <person name="Barriuso J."/>
            <person name="Kellner H."/>
            <person name="Castanera R."/>
            <person name="Alfaro M."/>
            <person name="Ramirez L."/>
            <person name="Pisabarro A.G."/>
            <person name="Kuo A."/>
            <person name="Tritt A."/>
            <person name="Lipzen A."/>
            <person name="He G."/>
            <person name="Yan M."/>
            <person name="Ng V."/>
            <person name="Cullen D."/>
            <person name="Martin F."/>
            <person name="Rosso M.-N."/>
            <person name="Henrissat B."/>
            <person name="Hibbett D."/>
            <person name="Martinez A.T."/>
            <person name="Grigoriev I.V."/>
        </authorList>
    </citation>
    <scope>NUCLEOTIDE SEQUENCE</scope>
    <source>
        <strain evidence="6">CBS 247.69</strain>
    </source>
</reference>
<feature type="transmembrane region" description="Helical" evidence="5">
    <location>
        <begin position="121"/>
        <end position="138"/>
    </location>
</feature>
<feature type="transmembrane region" description="Helical" evidence="5">
    <location>
        <begin position="239"/>
        <end position="262"/>
    </location>
</feature>